<dbReference type="EMBL" id="CADCTR010001100">
    <property type="protein sequence ID" value="CAA9281396.1"/>
    <property type="molecule type" value="Genomic_DNA"/>
</dbReference>
<evidence type="ECO:0000313" key="1">
    <source>
        <dbReference type="EMBL" id="CAA9281396.1"/>
    </source>
</evidence>
<name>A0A6J4JL72_9CHLR</name>
<dbReference type="AlphaFoldDB" id="A0A6J4JL72"/>
<gene>
    <name evidence="1" type="ORF">AVDCRST_MAG93-3217</name>
</gene>
<protein>
    <submittedName>
        <fullName evidence="1">Uncharacterized protein</fullName>
    </submittedName>
</protein>
<organism evidence="1">
    <name type="scientific">uncultured Chloroflexia bacterium</name>
    <dbReference type="NCBI Taxonomy" id="1672391"/>
    <lineage>
        <taxon>Bacteria</taxon>
        <taxon>Bacillati</taxon>
        <taxon>Chloroflexota</taxon>
        <taxon>Chloroflexia</taxon>
        <taxon>environmental samples</taxon>
    </lineage>
</organism>
<proteinExistence type="predicted"/>
<reference evidence="1" key="1">
    <citation type="submission" date="2020-02" db="EMBL/GenBank/DDBJ databases">
        <authorList>
            <person name="Meier V. D."/>
        </authorList>
    </citation>
    <scope>NUCLEOTIDE SEQUENCE</scope>
    <source>
        <strain evidence="1">AVDCRST_MAG93</strain>
    </source>
</reference>
<accession>A0A6J4JL72</accession>
<sequence length="63" mass="7032">MGADPEPDYGVVFPYAHGPVIPAHSSRVDRLRGVHTFEVQSWMVRVFGETSVSLSCSVLNMRR</sequence>